<comment type="caution">
    <text evidence="1">The sequence shown here is derived from an EMBL/GenBank/DDBJ whole genome shotgun (WGS) entry which is preliminary data.</text>
</comment>
<gene>
    <name evidence="1" type="ORF">Fot_36330</name>
</gene>
<proteinExistence type="predicted"/>
<sequence>MSSSSNDSPKTQNIFKETSEKVAQNCRLKKMKEPIVAEPRDELKGYDEKLNKIMMDIRLRKDQIISQQIKNKIMMDIRLRQDQIISQQIDLKDELRAMQLSVDEKINGFIDELRRKLTRNSLLMFIQAQLSSTLIQLR</sequence>
<evidence type="ECO:0000313" key="2">
    <source>
        <dbReference type="Proteomes" id="UP001604277"/>
    </source>
</evidence>
<protein>
    <submittedName>
        <fullName evidence="1">Uncharacterized protein</fullName>
    </submittedName>
</protein>
<evidence type="ECO:0000313" key="1">
    <source>
        <dbReference type="EMBL" id="KAL2502482.1"/>
    </source>
</evidence>
<keyword evidence="2" id="KW-1185">Reference proteome</keyword>
<reference evidence="2" key="1">
    <citation type="submission" date="2024-07" db="EMBL/GenBank/DDBJ databases">
        <title>Two chromosome-level genome assemblies of Korean endemic species Abeliophyllum distichum and Forsythia ovata (Oleaceae).</title>
        <authorList>
            <person name="Jang H."/>
        </authorList>
    </citation>
    <scope>NUCLEOTIDE SEQUENCE [LARGE SCALE GENOMIC DNA]</scope>
</reference>
<name>A0ABD1SP44_9LAMI</name>
<dbReference type="EMBL" id="JBFOLJ010000010">
    <property type="protein sequence ID" value="KAL2502482.1"/>
    <property type="molecule type" value="Genomic_DNA"/>
</dbReference>
<organism evidence="1 2">
    <name type="scientific">Forsythia ovata</name>
    <dbReference type="NCBI Taxonomy" id="205694"/>
    <lineage>
        <taxon>Eukaryota</taxon>
        <taxon>Viridiplantae</taxon>
        <taxon>Streptophyta</taxon>
        <taxon>Embryophyta</taxon>
        <taxon>Tracheophyta</taxon>
        <taxon>Spermatophyta</taxon>
        <taxon>Magnoliopsida</taxon>
        <taxon>eudicotyledons</taxon>
        <taxon>Gunneridae</taxon>
        <taxon>Pentapetalae</taxon>
        <taxon>asterids</taxon>
        <taxon>lamiids</taxon>
        <taxon>Lamiales</taxon>
        <taxon>Oleaceae</taxon>
        <taxon>Forsythieae</taxon>
        <taxon>Forsythia</taxon>
    </lineage>
</organism>
<accession>A0ABD1SP44</accession>
<dbReference type="AlphaFoldDB" id="A0ABD1SP44"/>
<dbReference type="Proteomes" id="UP001604277">
    <property type="component" value="Unassembled WGS sequence"/>
</dbReference>